<dbReference type="Proteomes" id="UP001370490">
    <property type="component" value="Unassembled WGS sequence"/>
</dbReference>
<dbReference type="AlphaFoldDB" id="A0AAN8UW04"/>
<feature type="domain" description="Bifunctional inhibitor/plant lipid transfer protein/seed storage helical" evidence="2">
    <location>
        <begin position="9"/>
        <end position="88"/>
    </location>
</feature>
<dbReference type="InterPro" id="IPR000528">
    <property type="entry name" value="Plant_nsLTP"/>
</dbReference>
<name>A0AAN8UW04_9MAGN</name>
<protein>
    <submittedName>
        <fullName evidence="3">Bifunctional inhibitor/plant lipid transfer protein/seed storage helical domain</fullName>
    </submittedName>
</protein>
<dbReference type="Pfam" id="PF14368">
    <property type="entry name" value="LTP_2"/>
    <property type="match status" value="1"/>
</dbReference>
<evidence type="ECO:0000256" key="1">
    <source>
        <dbReference type="ARBA" id="ARBA00009748"/>
    </source>
</evidence>
<evidence type="ECO:0000313" key="4">
    <source>
        <dbReference type="Proteomes" id="UP001370490"/>
    </source>
</evidence>
<proteinExistence type="inferred from homology"/>
<dbReference type="EMBL" id="JBAMMX010000023">
    <property type="protein sequence ID" value="KAK6917812.1"/>
    <property type="molecule type" value="Genomic_DNA"/>
</dbReference>
<organism evidence="3 4">
    <name type="scientific">Dillenia turbinata</name>
    <dbReference type="NCBI Taxonomy" id="194707"/>
    <lineage>
        <taxon>Eukaryota</taxon>
        <taxon>Viridiplantae</taxon>
        <taxon>Streptophyta</taxon>
        <taxon>Embryophyta</taxon>
        <taxon>Tracheophyta</taxon>
        <taxon>Spermatophyta</taxon>
        <taxon>Magnoliopsida</taxon>
        <taxon>eudicotyledons</taxon>
        <taxon>Gunneridae</taxon>
        <taxon>Pentapetalae</taxon>
        <taxon>Dilleniales</taxon>
        <taxon>Dilleniaceae</taxon>
        <taxon>Dillenia</taxon>
    </lineage>
</organism>
<dbReference type="SUPFAM" id="SSF47699">
    <property type="entry name" value="Bifunctional inhibitor/lipid-transfer protein/seed storage 2S albumin"/>
    <property type="match status" value="1"/>
</dbReference>
<evidence type="ECO:0000259" key="2">
    <source>
        <dbReference type="Pfam" id="PF14368"/>
    </source>
</evidence>
<accession>A0AAN8UW04</accession>
<dbReference type="PANTHER" id="PTHR33076">
    <property type="entry name" value="NON-SPECIFIC LIPID-TRANSFER PROTEIN 2-RELATED"/>
    <property type="match status" value="1"/>
</dbReference>
<comment type="caution">
    <text evidence="3">The sequence shown here is derived from an EMBL/GenBank/DDBJ whole genome shotgun (WGS) entry which is preliminary data.</text>
</comment>
<comment type="similarity">
    <text evidence="1">Belongs to the plant LTP family.</text>
</comment>
<dbReference type="GO" id="GO:0008289">
    <property type="term" value="F:lipid binding"/>
    <property type="evidence" value="ECO:0007669"/>
    <property type="project" value="InterPro"/>
</dbReference>
<keyword evidence="4" id="KW-1185">Reference proteome</keyword>
<evidence type="ECO:0000313" key="3">
    <source>
        <dbReference type="EMBL" id="KAK6917812.1"/>
    </source>
</evidence>
<dbReference type="GO" id="GO:0006869">
    <property type="term" value="P:lipid transport"/>
    <property type="evidence" value="ECO:0007669"/>
    <property type="project" value="InterPro"/>
</dbReference>
<dbReference type="InterPro" id="IPR016140">
    <property type="entry name" value="Bifunc_inhib/LTP/seed_store"/>
</dbReference>
<dbReference type="Gene3D" id="1.10.110.10">
    <property type="entry name" value="Plant lipid-transfer and hydrophobic proteins"/>
    <property type="match status" value="1"/>
</dbReference>
<dbReference type="InterPro" id="IPR036312">
    <property type="entry name" value="Bifun_inhib/LTP/seed_sf"/>
</dbReference>
<reference evidence="3 4" key="1">
    <citation type="submission" date="2023-12" db="EMBL/GenBank/DDBJ databases">
        <title>A high-quality genome assembly for Dillenia turbinata (Dilleniales).</title>
        <authorList>
            <person name="Chanderbali A."/>
        </authorList>
    </citation>
    <scope>NUCLEOTIDE SEQUENCE [LARGE SCALE GENOMIC DNA]</scope>
    <source>
        <strain evidence="3">LSX21</strain>
        <tissue evidence="3">Leaf</tissue>
    </source>
</reference>
<dbReference type="PRINTS" id="PR00382">
    <property type="entry name" value="LIPIDTRNSFER"/>
</dbReference>
<dbReference type="CDD" id="cd01960">
    <property type="entry name" value="nsLTP1"/>
    <property type="match status" value="1"/>
</dbReference>
<gene>
    <name evidence="3" type="ORF">RJ641_018563</name>
</gene>
<sequence length="99" mass="10328">MTAPITLDAISCSDAVAALVPCESFLLGQGPAKASNSCCSSAQALNKKADTTETRRSLCECFKQISPSVGVSPDRAALLPKLCQLNVDLNISPDVNCNK</sequence>